<dbReference type="EMBL" id="CP002404">
    <property type="protein sequence ID" value="ADU23800.1"/>
    <property type="molecule type" value="Genomic_DNA"/>
</dbReference>
<dbReference type="InterPro" id="IPR011704">
    <property type="entry name" value="ATPase_dyneun-rel_AAA"/>
</dbReference>
<evidence type="ECO:0000313" key="3">
    <source>
        <dbReference type="Proteomes" id="UP000006919"/>
    </source>
</evidence>
<evidence type="ECO:0000259" key="1">
    <source>
        <dbReference type="Pfam" id="PF07728"/>
    </source>
</evidence>
<dbReference type="AlphaFoldDB" id="E6UJF4"/>
<gene>
    <name evidence="2" type="ordered locus">Rumal_3338</name>
</gene>
<dbReference type="HOGENOM" id="CLU_492486_0_0_9"/>
<name>E6UJF4_RUMA7</name>
<dbReference type="GO" id="GO:0016887">
    <property type="term" value="F:ATP hydrolysis activity"/>
    <property type="evidence" value="ECO:0007669"/>
    <property type="project" value="InterPro"/>
</dbReference>
<dbReference type="eggNOG" id="COG0714">
    <property type="taxonomic scope" value="Bacteria"/>
</dbReference>
<organism evidence="2 3">
    <name type="scientific">Ruminococcus albus (strain ATCC 27210 / DSM 20455 / JCM 14654 / NCDO 2250 / 7)</name>
    <dbReference type="NCBI Taxonomy" id="697329"/>
    <lineage>
        <taxon>Bacteria</taxon>
        <taxon>Bacillati</taxon>
        <taxon>Bacillota</taxon>
        <taxon>Clostridia</taxon>
        <taxon>Eubacteriales</taxon>
        <taxon>Oscillospiraceae</taxon>
        <taxon>Ruminococcus</taxon>
    </lineage>
</organism>
<dbReference type="RefSeq" id="WP_013483350.1">
    <property type="nucleotide sequence ID" value="NC_014824.1"/>
</dbReference>
<geneLocation type="plasmid" evidence="2 3">
    <name>pRUMAL01</name>
</geneLocation>
<reference evidence="3" key="1">
    <citation type="journal article" date="2011" name="J. Bacteriol.">
        <title>Complete genome of the cellulolytic ruminal bacterium Ruminococcus albus 7.</title>
        <authorList>
            <person name="Suen G."/>
            <person name="Stevenson D.M."/>
            <person name="Bruce D.C."/>
            <person name="Chertkov O."/>
            <person name="Copeland A."/>
            <person name="Cheng J.F."/>
            <person name="Detter C."/>
            <person name="Detter J.C."/>
            <person name="Goodwin L.A."/>
            <person name="Han C.S."/>
            <person name="Hauser L.J."/>
            <person name="Ivanova N.N."/>
            <person name="Kyrpides N.C."/>
            <person name="Land M.L."/>
            <person name="Lapidus A."/>
            <person name="Lucas S."/>
            <person name="Ovchinnikova G."/>
            <person name="Pitluck S."/>
            <person name="Tapia R."/>
            <person name="Woyke T."/>
            <person name="Boyum J."/>
            <person name="Mead D."/>
            <person name="Weimer P.J."/>
        </authorList>
    </citation>
    <scope>NUCLEOTIDE SEQUENCE [LARGE SCALE GENOMIC DNA]</scope>
    <source>
        <strain evidence="3">ATCC 27210 / DSM 20455 / JCM 14654 / NCDO 2250 / 7</strain>
        <plasmid evidence="3">pRUMAL01</plasmid>
    </source>
</reference>
<accession>E6UJF4</accession>
<dbReference type="Gene3D" id="3.40.50.300">
    <property type="entry name" value="P-loop containing nucleotide triphosphate hydrolases"/>
    <property type="match status" value="1"/>
</dbReference>
<dbReference type="OrthoDB" id="9771792at2"/>
<protein>
    <recommendedName>
        <fullName evidence="1">ATPase dynein-related AAA domain-containing protein</fullName>
    </recommendedName>
</protein>
<dbReference type="KEGG" id="ral:Rumal_3338"/>
<feature type="domain" description="ATPase dynein-related AAA" evidence="1">
    <location>
        <begin position="304"/>
        <end position="433"/>
    </location>
</feature>
<evidence type="ECO:0000313" key="2">
    <source>
        <dbReference type="EMBL" id="ADU23800.1"/>
    </source>
</evidence>
<proteinExistence type="predicted"/>
<keyword evidence="2" id="KW-0614">Plasmid</keyword>
<dbReference type="Proteomes" id="UP000006919">
    <property type="component" value="Plasmid pRUMAL01"/>
</dbReference>
<sequence length="553" mass="60750">MINLSMPIYAANMKFPDEYISGNPGSTTIKTGATGAPGVGNSKKMPRVHKSKFSNVFTILVGIVKEEIKVACAVCGSDKIYAEINEKPVVFNNGELSSIETLSPKDIVAAATVYYMTNADPDYEEFQETAKKVISDIRSSGKANYEDALLLCDSFYYTAKNKLSQDPASGSPAFIDGEPLSDESIKEMGRFFKPNISNDFPANTSIFSAIDFKEKATISESEKTTIVDIISRCKSGEFILPYEWSADDRQLIPSLSFLDLYIPSEDFEDALITMHRAGTKIIQNMDLGKTGENAIGNYGKCFAFIGKPGTGKSTMSKALCAALGMPYYPCTTTRYSEEDEYQGKLKISSSEETSSAAYTGSSSNFKFCETPFLKGFERGGIVVLEEFNLADPGMLMGAIGQAIEKPFIIEKDGYLPTVRHPLCMICVTCNIGTQGSQMPSEALFSRTPHVFEIDDPADEQFVKILGKQTEDVSEKQIKTVYSTYRKVLDWLKTENMPELIKVLTLRHCLAALDQIAAGISTKKALQRTLVNPLKVYAPDVAEDVKVGIIDIIK</sequence>
<dbReference type="SUPFAM" id="SSF52540">
    <property type="entry name" value="P-loop containing nucleoside triphosphate hydrolases"/>
    <property type="match status" value="1"/>
</dbReference>
<dbReference type="Pfam" id="PF07728">
    <property type="entry name" value="AAA_5"/>
    <property type="match status" value="1"/>
</dbReference>
<dbReference type="InterPro" id="IPR027417">
    <property type="entry name" value="P-loop_NTPase"/>
</dbReference>
<dbReference type="GO" id="GO:0005524">
    <property type="term" value="F:ATP binding"/>
    <property type="evidence" value="ECO:0007669"/>
    <property type="project" value="InterPro"/>
</dbReference>